<gene>
    <name evidence="1" type="ORF">GMARGA_LOCUS35348</name>
</gene>
<proteinExistence type="predicted"/>
<keyword evidence="2" id="KW-1185">Reference proteome</keyword>
<protein>
    <submittedName>
        <fullName evidence="1">4555_t:CDS:1</fullName>
    </submittedName>
</protein>
<dbReference type="EMBL" id="CAJVQB010065416">
    <property type="protein sequence ID" value="CAG8841289.1"/>
    <property type="molecule type" value="Genomic_DNA"/>
</dbReference>
<name>A0ABN7WUK1_GIGMA</name>
<feature type="non-terminal residue" evidence="1">
    <location>
        <position position="1"/>
    </location>
</feature>
<dbReference type="Proteomes" id="UP000789901">
    <property type="component" value="Unassembled WGS sequence"/>
</dbReference>
<evidence type="ECO:0000313" key="2">
    <source>
        <dbReference type="Proteomes" id="UP000789901"/>
    </source>
</evidence>
<comment type="caution">
    <text evidence="1">The sequence shown here is derived from an EMBL/GenBank/DDBJ whole genome shotgun (WGS) entry which is preliminary data.</text>
</comment>
<feature type="non-terminal residue" evidence="1">
    <location>
        <position position="101"/>
    </location>
</feature>
<sequence>IPTMVENGLACRYLAVTIRNMDQIDQNLRKKISESLNSLDIHINEAIKIYSDFKHEAIEQLTKDEKSVETNENIQKHLDTIKKRIPTFKAALANAIKKTYE</sequence>
<organism evidence="1 2">
    <name type="scientific">Gigaspora margarita</name>
    <dbReference type="NCBI Taxonomy" id="4874"/>
    <lineage>
        <taxon>Eukaryota</taxon>
        <taxon>Fungi</taxon>
        <taxon>Fungi incertae sedis</taxon>
        <taxon>Mucoromycota</taxon>
        <taxon>Glomeromycotina</taxon>
        <taxon>Glomeromycetes</taxon>
        <taxon>Diversisporales</taxon>
        <taxon>Gigasporaceae</taxon>
        <taxon>Gigaspora</taxon>
    </lineage>
</organism>
<accession>A0ABN7WUK1</accession>
<reference evidence="1 2" key="1">
    <citation type="submission" date="2021-06" db="EMBL/GenBank/DDBJ databases">
        <authorList>
            <person name="Kallberg Y."/>
            <person name="Tangrot J."/>
            <person name="Rosling A."/>
        </authorList>
    </citation>
    <scope>NUCLEOTIDE SEQUENCE [LARGE SCALE GENOMIC DNA]</scope>
    <source>
        <strain evidence="1 2">120-4 pot B 10/14</strain>
    </source>
</reference>
<evidence type="ECO:0000313" key="1">
    <source>
        <dbReference type="EMBL" id="CAG8841289.1"/>
    </source>
</evidence>